<name>A0A1Z3HSN9_9CYAN</name>
<dbReference type="OrthoDB" id="571968at2"/>
<dbReference type="EMBL" id="CP021983">
    <property type="protein sequence ID" value="ASC73272.1"/>
    <property type="molecule type" value="Genomic_DNA"/>
</dbReference>
<proteinExistence type="predicted"/>
<dbReference type="RefSeq" id="WP_088430870.1">
    <property type="nucleotide sequence ID" value="NZ_CP021983.2"/>
</dbReference>
<dbReference type="Proteomes" id="UP000191901">
    <property type="component" value="Chromosome"/>
</dbReference>
<protein>
    <submittedName>
        <fullName evidence="1">Uncharacterized protein</fullName>
    </submittedName>
</protein>
<keyword evidence="2" id="KW-1185">Reference proteome</keyword>
<evidence type="ECO:0000313" key="1">
    <source>
        <dbReference type="EMBL" id="ASC73272.1"/>
    </source>
</evidence>
<dbReference type="AlphaFoldDB" id="A0A1Z3HSN9"/>
<accession>A0A1Z3HSN9</accession>
<organism evidence="1 2">
    <name type="scientific">Halomicronema hongdechloris C2206</name>
    <dbReference type="NCBI Taxonomy" id="1641165"/>
    <lineage>
        <taxon>Bacteria</taxon>
        <taxon>Bacillati</taxon>
        <taxon>Cyanobacteriota</taxon>
        <taxon>Cyanophyceae</taxon>
        <taxon>Nodosilineales</taxon>
        <taxon>Nodosilineaceae</taxon>
        <taxon>Halomicronema</taxon>
    </lineage>
</organism>
<reference evidence="1 2" key="1">
    <citation type="journal article" date="2016" name="Biochim. Biophys. Acta">
        <title>Characterization of red-shifted phycobilisomes isolated from the chlorophyll f-containing cyanobacterium Halomicronema hongdechloris.</title>
        <authorList>
            <person name="Li Y."/>
            <person name="Lin Y."/>
            <person name="Garvey C.J."/>
            <person name="Birch D."/>
            <person name="Corkery R.W."/>
            <person name="Loughlin P.C."/>
            <person name="Scheer H."/>
            <person name="Willows R.D."/>
            <person name="Chen M."/>
        </authorList>
    </citation>
    <scope>NUCLEOTIDE SEQUENCE [LARGE SCALE GENOMIC DNA]</scope>
    <source>
        <strain evidence="1 2">C2206</strain>
    </source>
</reference>
<gene>
    <name evidence="1" type="ORF">XM38_042360</name>
</gene>
<sequence>MTIELTPKLDLVIWSLLITGDEPMMSKVKPGITPTERKKLIDAGLIRLEKRGRASHIVLEDKAWDWLATRLQSPDFTVEFPSRATTAIPTFQVLLGKVGEFLRSHNISLAEFLNPPPESHKLNNDDLEKVAEVDLTKHIHAAYTKITGGQYSVRVRLSDLRHNLSNFSRAEVDSALRNMELAGHVVLMHLDDPDEIKPEDEAAAVDIDGHKSHILYLKA</sequence>
<evidence type="ECO:0000313" key="2">
    <source>
        <dbReference type="Proteomes" id="UP000191901"/>
    </source>
</evidence>
<dbReference type="STRING" id="1641165.XM38_23260"/>
<dbReference type="KEGG" id="hhg:XM38_042360"/>